<keyword evidence="1" id="KW-0472">Membrane</keyword>
<feature type="transmembrane region" description="Helical" evidence="1">
    <location>
        <begin position="65"/>
        <end position="82"/>
    </location>
</feature>
<dbReference type="EMBL" id="VFOZ01000001">
    <property type="protein sequence ID" value="TQM00831.1"/>
    <property type="molecule type" value="Genomic_DNA"/>
</dbReference>
<evidence type="ECO:0000313" key="3">
    <source>
        <dbReference type="Proteomes" id="UP000316096"/>
    </source>
</evidence>
<comment type="caution">
    <text evidence="2">The sequence shown here is derived from an EMBL/GenBank/DDBJ whole genome shotgun (WGS) entry which is preliminary data.</text>
</comment>
<protein>
    <submittedName>
        <fullName evidence="2">Uncharacterized protein</fullName>
    </submittedName>
</protein>
<organism evidence="2 3">
    <name type="scientific">Actinoallomurus bryophytorum</name>
    <dbReference type="NCBI Taxonomy" id="1490222"/>
    <lineage>
        <taxon>Bacteria</taxon>
        <taxon>Bacillati</taxon>
        <taxon>Actinomycetota</taxon>
        <taxon>Actinomycetes</taxon>
        <taxon>Streptosporangiales</taxon>
        <taxon>Thermomonosporaceae</taxon>
        <taxon>Actinoallomurus</taxon>
    </lineage>
</organism>
<evidence type="ECO:0000313" key="2">
    <source>
        <dbReference type="EMBL" id="TQM00831.1"/>
    </source>
</evidence>
<accession>A0A543CUV2</accession>
<keyword evidence="1" id="KW-1133">Transmembrane helix</keyword>
<feature type="transmembrane region" description="Helical" evidence="1">
    <location>
        <begin position="114"/>
        <end position="136"/>
    </location>
</feature>
<keyword evidence="3" id="KW-1185">Reference proteome</keyword>
<name>A0A543CUV2_9ACTN</name>
<reference evidence="2 3" key="1">
    <citation type="submission" date="2019-06" db="EMBL/GenBank/DDBJ databases">
        <title>Sequencing the genomes of 1000 actinobacteria strains.</title>
        <authorList>
            <person name="Klenk H.-P."/>
        </authorList>
    </citation>
    <scope>NUCLEOTIDE SEQUENCE [LARGE SCALE GENOMIC DNA]</scope>
    <source>
        <strain evidence="2 3">DSM 102200</strain>
    </source>
</reference>
<sequence length="147" mass="15281">MPADNLAAEPRAVSAGRPTERSGLHLALRIFVTLQTAAILFQGVTAGQLLNGTDSMKDVHATGSAAVHLTALVQLVLAILWWRPGRGAGWPALVSLLIALLGFVQSAVGGSHNLAVHVPLGMTLLGVSAAFLVWAWSPRSAARPGHT</sequence>
<evidence type="ECO:0000256" key="1">
    <source>
        <dbReference type="SAM" id="Phobius"/>
    </source>
</evidence>
<gene>
    <name evidence="2" type="ORF">FB559_6554</name>
</gene>
<dbReference type="Proteomes" id="UP000316096">
    <property type="component" value="Unassembled WGS sequence"/>
</dbReference>
<proteinExistence type="predicted"/>
<feature type="transmembrane region" description="Helical" evidence="1">
    <location>
        <begin position="89"/>
        <end position="108"/>
    </location>
</feature>
<feature type="transmembrane region" description="Helical" evidence="1">
    <location>
        <begin position="26"/>
        <end position="45"/>
    </location>
</feature>
<dbReference type="AlphaFoldDB" id="A0A543CUV2"/>
<keyword evidence="1" id="KW-0812">Transmembrane</keyword>